<comment type="caution">
    <text evidence="2">The sequence shown here is derived from an EMBL/GenBank/DDBJ whole genome shotgun (WGS) entry which is preliminary data.</text>
</comment>
<sequence length="176" mass="19597">MKSFAKTITYSAIIAMAALCPTTAFSQDDQKDNSDVVNSVRRFWQADLPGGRYMVALDRLSSVSMHSYMIKGAVVHEVNIETQGALATRIYVIEALGENGNSNIAQNLINRAKQLGDQAAKRTGSDANTVVTKEYPITTHAKTVEYRLYEIADLNQLYSSITKAWRENRGRKFTVK</sequence>
<evidence type="ECO:0000256" key="1">
    <source>
        <dbReference type="SAM" id="SignalP"/>
    </source>
</evidence>
<dbReference type="Proteomes" id="UP001424741">
    <property type="component" value="Unassembled WGS sequence"/>
</dbReference>
<gene>
    <name evidence="2" type="ORF">Rhal01_00477</name>
</gene>
<reference evidence="2 3" key="1">
    <citation type="submission" date="2024-02" db="EMBL/GenBank/DDBJ databases">
        <title>Rubritalea halochordaticola NBRC 107102.</title>
        <authorList>
            <person name="Ichikawa N."/>
            <person name="Katano-Makiyama Y."/>
            <person name="Hidaka K."/>
        </authorList>
    </citation>
    <scope>NUCLEOTIDE SEQUENCE [LARGE SCALE GENOMIC DNA]</scope>
    <source>
        <strain evidence="2 3">NBRC 107102</strain>
    </source>
</reference>
<evidence type="ECO:0000313" key="3">
    <source>
        <dbReference type="Proteomes" id="UP001424741"/>
    </source>
</evidence>
<organism evidence="2 3">
    <name type="scientific">Rubritalea halochordaticola</name>
    <dbReference type="NCBI Taxonomy" id="714537"/>
    <lineage>
        <taxon>Bacteria</taxon>
        <taxon>Pseudomonadati</taxon>
        <taxon>Verrucomicrobiota</taxon>
        <taxon>Verrucomicrobiia</taxon>
        <taxon>Verrucomicrobiales</taxon>
        <taxon>Rubritaleaceae</taxon>
        <taxon>Rubritalea</taxon>
    </lineage>
</organism>
<feature type="chain" id="PRO_5046535461" evidence="1">
    <location>
        <begin position="27"/>
        <end position="176"/>
    </location>
</feature>
<name>A0ABP9V124_9BACT</name>
<evidence type="ECO:0000313" key="2">
    <source>
        <dbReference type="EMBL" id="GAA5494317.1"/>
    </source>
</evidence>
<keyword evidence="3" id="KW-1185">Reference proteome</keyword>
<keyword evidence="1" id="KW-0732">Signal</keyword>
<proteinExistence type="predicted"/>
<protein>
    <submittedName>
        <fullName evidence="2">Uncharacterized protein</fullName>
    </submittedName>
</protein>
<feature type="signal peptide" evidence="1">
    <location>
        <begin position="1"/>
        <end position="26"/>
    </location>
</feature>
<accession>A0ABP9V124</accession>
<dbReference type="RefSeq" id="WP_346187300.1">
    <property type="nucleotide sequence ID" value="NZ_BAABRL010000001.1"/>
</dbReference>
<dbReference type="EMBL" id="BAABRL010000001">
    <property type="protein sequence ID" value="GAA5494317.1"/>
    <property type="molecule type" value="Genomic_DNA"/>
</dbReference>